<keyword evidence="1" id="KW-0175">Coiled coil</keyword>
<dbReference type="GO" id="GO:0005576">
    <property type="term" value="C:extracellular region"/>
    <property type="evidence" value="ECO:0007669"/>
    <property type="project" value="InterPro"/>
</dbReference>
<accession>A0A8J9U3R8</accession>
<organism evidence="3 4">
    <name type="scientific">Brenthis ino</name>
    <name type="common">lesser marbled fritillary</name>
    <dbReference type="NCBI Taxonomy" id="405034"/>
    <lineage>
        <taxon>Eukaryota</taxon>
        <taxon>Metazoa</taxon>
        <taxon>Ecdysozoa</taxon>
        <taxon>Arthropoda</taxon>
        <taxon>Hexapoda</taxon>
        <taxon>Insecta</taxon>
        <taxon>Pterygota</taxon>
        <taxon>Neoptera</taxon>
        <taxon>Endopterygota</taxon>
        <taxon>Lepidoptera</taxon>
        <taxon>Glossata</taxon>
        <taxon>Ditrysia</taxon>
        <taxon>Papilionoidea</taxon>
        <taxon>Nymphalidae</taxon>
        <taxon>Heliconiinae</taxon>
        <taxon>Argynnini</taxon>
        <taxon>Brenthis</taxon>
    </lineage>
</organism>
<protein>
    <recommendedName>
        <fullName evidence="5">Apolipophorin-3</fullName>
    </recommendedName>
</protein>
<dbReference type="GO" id="GO:0006869">
    <property type="term" value="P:lipid transport"/>
    <property type="evidence" value="ECO:0007669"/>
    <property type="project" value="InterPro"/>
</dbReference>
<proteinExistence type="predicted"/>
<feature type="coiled-coil region" evidence="1">
    <location>
        <begin position="213"/>
        <end position="305"/>
    </location>
</feature>
<keyword evidence="4" id="KW-1185">Reference proteome</keyword>
<dbReference type="OrthoDB" id="8115237at2759"/>
<reference evidence="3" key="1">
    <citation type="submission" date="2021-12" db="EMBL/GenBank/DDBJ databases">
        <authorList>
            <person name="Martin H S."/>
        </authorList>
    </citation>
    <scope>NUCLEOTIDE SEQUENCE</scope>
</reference>
<feature type="compositionally biased region" description="Low complexity" evidence="2">
    <location>
        <begin position="77"/>
        <end position="91"/>
    </location>
</feature>
<feature type="non-terminal residue" evidence="3">
    <location>
        <position position="306"/>
    </location>
</feature>
<dbReference type="CDD" id="cd13769">
    <property type="entry name" value="ApoLp-III_like"/>
    <property type="match status" value="1"/>
</dbReference>
<evidence type="ECO:0000256" key="1">
    <source>
        <dbReference type="SAM" id="Coils"/>
    </source>
</evidence>
<gene>
    <name evidence="3" type="ORF">BINO364_LOCUS538</name>
</gene>
<dbReference type="AlphaFoldDB" id="A0A8J9U3R8"/>
<evidence type="ECO:0008006" key="5">
    <source>
        <dbReference type="Google" id="ProtNLM"/>
    </source>
</evidence>
<dbReference type="Proteomes" id="UP000838878">
    <property type="component" value="Chromosome 1"/>
</dbReference>
<evidence type="ECO:0000313" key="4">
    <source>
        <dbReference type="Proteomes" id="UP000838878"/>
    </source>
</evidence>
<sequence length="306" mass="33982">MQAIPFRVFKYQSTLPALWARSQREVGNKEAEAALNQYRPSPRSCRATPAAVLKYSTHVLAQGGRVCRVQENFSRSRTISAPAPSRPSPRALYTRRAPGPGTLSRALQFTTSPCTTNFKMAKFAVLFFACLALASARLVRREAPASSPLQELEKHAIEFQKTMTEQFNALSNSKSSQDLSKAFKEGSDSLLQQLSSLSTTLQNAMSDANGKAKEALEQAHTKLQQTAEDLRKSHPEVEQQVTQMREKLQTAVTSAVDQTQKLAKEVAANIEETNQKLAPQIKQAYDDFVKQAEQMQKKLHEAANKQ</sequence>
<dbReference type="EMBL" id="OV170221">
    <property type="protein sequence ID" value="CAH0713373.1"/>
    <property type="molecule type" value="Genomic_DNA"/>
</dbReference>
<feature type="region of interest" description="Disordered" evidence="2">
    <location>
        <begin position="77"/>
        <end position="99"/>
    </location>
</feature>
<dbReference type="InterPro" id="IPR010009">
    <property type="entry name" value="ApoLp-III"/>
</dbReference>
<dbReference type="Pfam" id="PF07464">
    <property type="entry name" value="ApoLp-III"/>
    <property type="match status" value="1"/>
</dbReference>
<dbReference type="GO" id="GO:0008289">
    <property type="term" value="F:lipid binding"/>
    <property type="evidence" value="ECO:0007669"/>
    <property type="project" value="InterPro"/>
</dbReference>
<evidence type="ECO:0000256" key="2">
    <source>
        <dbReference type="SAM" id="MobiDB-lite"/>
    </source>
</evidence>
<dbReference type="SUPFAM" id="SSF47857">
    <property type="entry name" value="Apolipophorin-III"/>
    <property type="match status" value="1"/>
</dbReference>
<evidence type="ECO:0000313" key="3">
    <source>
        <dbReference type="EMBL" id="CAH0713373.1"/>
    </source>
</evidence>
<dbReference type="Gene3D" id="1.20.120.20">
    <property type="entry name" value="Apolipoprotein"/>
    <property type="match status" value="1"/>
</dbReference>
<name>A0A8J9U3R8_9NEOP</name>